<evidence type="ECO:0000256" key="2">
    <source>
        <dbReference type="SAM" id="SignalP"/>
    </source>
</evidence>
<dbReference type="InterPro" id="IPR050955">
    <property type="entry name" value="Plant_Biomass_Hydrol_Est"/>
</dbReference>
<dbReference type="PANTHER" id="PTHR43037">
    <property type="entry name" value="UNNAMED PRODUCT-RELATED"/>
    <property type="match status" value="1"/>
</dbReference>
<dbReference type="PROSITE" id="PS51257">
    <property type="entry name" value="PROKAR_LIPOPROTEIN"/>
    <property type="match status" value="1"/>
</dbReference>
<protein>
    <submittedName>
        <fullName evidence="3">Prolyl oligopeptidase family serine peptidase</fullName>
    </submittedName>
</protein>
<gene>
    <name evidence="3" type="ORF">JY500_02730</name>
</gene>
<name>A0ABX7MAU1_9RHOO</name>
<dbReference type="PANTHER" id="PTHR43037:SF1">
    <property type="entry name" value="BLL1128 PROTEIN"/>
    <property type="match status" value="1"/>
</dbReference>
<dbReference type="InterPro" id="IPR029058">
    <property type="entry name" value="AB_hydrolase_fold"/>
</dbReference>
<sequence length="378" mass="41524">MKCRVLAALACVLLMLSGCGGDNAGDEKPVAFTQESLAVPVDGASRYVLYVPPGYETSSDKRWPLVIFLHGSARLGELGFDNMIRIGVMGFMRNTGTHFPAIIIAPQQEVDFYQYPTNAEWPITWHDPVFLDAVIRDVESRYRVDKTRVSITGGSMGGFGSWAMALSFPKRFSAVMPVAGGLTNDDLLYFSNIPLTGAEDWGHAFDAVASNTVRVYSGLSDNNVPIAVARNPVSLLRSAGGNPDVHEEAMDHAGVQLLAFTKDPVDWMLARDRPDADSASTPIPNPQEFAGAYHFDTGEKVSISATDRQIRLDFGPGRNPMPFLYIRDDRFIAGWLMYARRDSAGNVKCFVSPLPAVKVPYRFYPDLIRDDATEACRA</sequence>
<accession>A0ABX7MAU1</accession>
<reference evidence="3 4" key="1">
    <citation type="submission" date="2021-02" db="EMBL/GenBank/DDBJ databases">
        <title>Niveibacterium changnyeongensis HC41.</title>
        <authorList>
            <person name="Kang M."/>
        </authorList>
    </citation>
    <scope>NUCLEOTIDE SEQUENCE [LARGE SCALE GENOMIC DNA]</scope>
    <source>
        <strain evidence="3 4">HC41</strain>
    </source>
</reference>
<dbReference type="RefSeq" id="WP_206255001.1">
    <property type="nucleotide sequence ID" value="NZ_CP071060.1"/>
</dbReference>
<feature type="signal peptide" evidence="2">
    <location>
        <begin position="1"/>
        <end position="24"/>
    </location>
</feature>
<keyword evidence="1 2" id="KW-0732">Signal</keyword>
<dbReference type="InterPro" id="IPR000801">
    <property type="entry name" value="Esterase-like"/>
</dbReference>
<evidence type="ECO:0000313" key="3">
    <source>
        <dbReference type="EMBL" id="QSI77590.1"/>
    </source>
</evidence>
<organism evidence="3 4">
    <name type="scientific">Niveibacterium microcysteis</name>
    <dbReference type="NCBI Taxonomy" id="2811415"/>
    <lineage>
        <taxon>Bacteria</taxon>
        <taxon>Pseudomonadati</taxon>
        <taxon>Pseudomonadota</taxon>
        <taxon>Betaproteobacteria</taxon>
        <taxon>Rhodocyclales</taxon>
        <taxon>Rhodocyclaceae</taxon>
        <taxon>Niveibacterium</taxon>
    </lineage>
</organism>
<dbReference type="Pfam" id="PF00756">
    <property type="entry name" value="Esterase"/>
    <property type="match status" value="1"/>
</dbReference>
<dbReference type="Gene3D" id="3.40.50.1820">
    <property type="entry name" value="alpha/beta hydrolase"/>
    <property type="match status" value="1"/>
</dbReference>
<evidence type="ECO:0000256" key="1">
    <source>
        <dbReference type="ARBA" id="ARBA00022729"/>
    </source>
</evidence>
<keyword evidence="4" id="KW-1185">Reference proteome</keyword>
<proteinExistence type="predicted"/>
<feature type="chain" id="PRO_5045226381" evidence="2">
    <location>
        <begin position="25"/>
        <end position="378"/>
    </location>
</feature>
<dbReference type="SUPFAM" id="SSF53474">
    <property type="entry name" value="alpha/beta-Hydrolases"/>
    <property type="match status" value="1"/>
</dbReference>
<evidence type="ECO:0000313" key="4">
    <source>
        <dbReference type="Proteomes" id="UP000663570"/>
    </source>
</evidence>
<dbReference type="Proteomes" id="UP000663570">
    <property type="component" value="Chromosome"/>
</dbReference>
<dbReference type="EMBL" id="CP071060">
    <property type="protein sequence ID" value="QSI77590.1"/>
    <property type="molecule type" value="Genomic_DNA"/>
</dbReference>